<dbReference type="InterPro" id="IPR044809">
    <property type="entry name" value="AUF1-like"/>
</dbReference>
<evidence type="ECO:0000313" key="2">
    <source>
        <dbReference type="Proteomes" id="UP001157418"/>
    </source>
</evidence>
<protein>
    <submittedName>
        <fullName evidence="1">Uncharacterized protein</fullName>
    </submittedName>
</protein>
<dbReference type="PANTHER" id="PTHR31215">
    <property type="entry name" value="OS05G0510400 PROTEIN-RELATED"/>
    <property type="match status" value="1"/>
</dbReference>
<keyword evidence="2" id="KW-1185">Reference proteome</keyword>
<accession>A0AAU9LVB2</accession>
<comment type="caution">
    <text evidence="1">The sequence shown here is derived from an EMBL/GenBank/DDBJ whole genome shotgun (WGS) entry which is preliminary data.</text>
</comment>
<name>A0AAU9LVB2_9ASTR</name>
<dbReference type="Proteomes" id="UP001157418">
    <property type="component" value="Unassembled WGS sequence"/>
</dbReference>
<reference evidence="1 2" key="1">
    <citation type="submission" date="2022-01" db="EMBL/GenBank/DDBJ databases">
        <authorList>
            <person name="Xiong W."/>
            <person name="Schranz E."/>
        </authorList>
    </citation>
    <scope>NUCLEOTIDE SEQUENCE [LARGE SCALE GENOMIC DNA]</scope>
</reference>
<gene>
    <name evidence="1" type="ORF">LVIROSA_LOCUS596</name>
</gene>
<dbReference type="AlphaFoldDB" id="A0AAU9LVB2"/>
<evidence type="ECO:0000313" key="1">
    <source>
        <dbReference type="EMBL" id="CAH1412588.1"/>
    </source>
</evidence>
<organism evidence="1 2">
    <name type="scientific">Lactuca virosa</name>
    <dbReference type="NCBI Taxonomy" id="75947"/>
    <lineage>
        <taxon>Eukaryota</taxon>
        <taxon>Viridiplantae</taxon>
        <taxon>Streptophyta</taxon>
        <taxon>Embryophyta</taxon>
        <taxon>Tracheophyta</taxon>
        <taxon>Spermatophyta</taxon>
        <taxon>Magnoliopsida</taxon>
        <taxon>eudicotyledons</taxon>
        <taxon>Gunneridae</taxon>
        <taxon>Pentapetalae</taxon>
        <taxon>asterids</taxon>
        <taxon>campanulids</taxon>
        <taxon>Asterales</taxon>
        <taxon>Asteraceae</taxon>
        <taxon>Cichorioideae</taxon>
        <taxon>Cichorieae</taxon>
        <taxon>Lactucinae</taxon>
        <taxon>Lactuca</taxon>
    </lineage>
</organism>
<dbReference type="EMBL" id="CAKMRJ010000001">
    <property type="protein sequence ID" value="CAH1412588.1"/>
    <property type="molecule type" value="Genomic_DNA"/>
</dbReference>
<proteinExistence type="predicted"/>
<sequence length="173" mass="19208">MQMLQVDAISFTSPLANPNIADKNTVGDVAPSRPFTPMLSSIYGESFPSAIGFWIKFKGIKSLCIEFPLSDHRAIDNRCLFKWKVKLGNKIESFIFLSPSSIYDKDGFCLNGNGDEEDDVVLIGDLHMKKLAISLGCLKDVMHGVGCCCTSLRIYQCWKMFPLLIQGEEGGFL</sequence>